<evidence type="ECO:0000256" key="3">
    <source>
        <dbReference type="ARBA" id="ARBA00022840"/>
    </source>
</evidence>
<dbReference type="InterPro" id="IPR027417">
    <property type="entry name" value="P-loop_NTPase"/>
</dbReference>
<keyword evidence="3 5" id="KW-0067">ATP-binding</keyword>
<keyword evidence="2" id="KW-0547">Nucleotide-binding</keyword>
<protein>
    <submittedName>
        <fullName evidence="5">ATP-binding cassette domain-containing protein</fullName>
    </submittedName>
</protein>
<evidence type="ECO:0000313" key="6">
    <source>
        <dbReference type="Proteomes" id="UP001169242"/>
    </source>
</evidence>
<dbReference type="PROSITE" id="PS50893">
    <property type="entry name" value="ABC_TRANSPORTER_2"/>
    <property type="match status" value="1"/>
</dbReference>
<dbReference type="EMBL" id="JAQIFT010000068">
    <property type="protein sequence ID" value="MDA3733741.1"/>
    <property type="molecule type" value="Genomic_DNA"/>
</dbReference>
<evidence type="ECO:0000259" key="4">
    <source>
        <dbReference type="PROSITE" id="PS50893"/>
    </source>
</evidence>
<dbReference type="InterPro" id="IPR017871">
    <property type="entry name" value="ABC_transporter-like_CS"/>
</dbReference>
<organism evidence="5 6">
    <name type="scientific">Holtiella tumoricola</name>
    <dbReference type="NCBI Taxonomy" id="3018743"/>
    <lineage>
        <taxon>Bacteria</taxon>
        <taxon>Bacillati</taxon>
        <taxon>Bacillota</taxon>
        <taxon>Clostridia</taxon>
        <taxon>Lachnospirales</taxon>
        <taxon>Cellulosilyticaceae</taxon>
        <taxon>Holtiella</taxon>
    </lineage>
</organism>
<evidence type="ECO:0000256" key="1">
    <source>
        <dbReference type="ARBA" id="ARBA00022448"/>
    </source>
</evidence>
<keyword evidence="6" id="KW-1185">Reference proteome</keyword>
<dbReference type="SMART" id="SM00382">
    <property type="entry name" value="AAA"/>
    <property type="match status" value="1"/>
</dbReference>
<dbReference type="RefSeq" id="WP_053985392.1">
    <property type="nucleotide sequence ID" value="NZ_JAQIFT010000068.1"/>
</dbReference>
<dbReference type="InterPro" id="IPR003439">
    <property type="entry name" value="ABC_transporter-like_ATP-bd"/>
</dbReference>
<feature type="domain" description="ABC transporter" evidence="4">
    <location>
        <begin position="5"/>
        <end position="223"/>
    </location>
</feature>
<name>A0AA42J346_9FIRM</name>
<dbReference type="Proteomes" id="UP001169242">
    <property type="component" value="Unassembled WGS sequence"/>
</dbReference>
<proteinExistence type="predicted"/>
<comment type="caution">
    <text evidence="5">The sequence shown here is derived from an EMBL/GenBank/DDBJ whole genome shotgun (WGS) entry which is preliminary data.</text>
</comment>
<dbReference type="GO" id="GO:0005524">
    <property type="term" value="F:ATP binding"/>
    <property type="evidence" value="ECO:0007669"/>
    <property type="project" value="UniProtKB-KW"/>
</dbReference>
<keyword evidence="1" id="KW-0813">Transport</keyword>
<evidence type="ECO:0000256" key="2">
    <source>
        <dbReference type="ARBA" id="ARBA00022741"/>
    </source>
</evidence>
<reference evidence="5" key="1">
    <citation type="journal article" date="2023" name="Int. J. Syst. Evol. Microbiol.">
        <title>&lt;i&gt;Holtiella tumoricola&lt;/i&gt; gen. nov. sp. nov., isolated from a human clinical sample.</title>
        <authorList>
            <person name="Allen-Vercoe E."/>
            <person name="Daigneault M.C."/>
            <person name="Vancuren S.J."/>
            <person name="Cochrane K."/>
            <person name="O'Neal L.L."/>
            <person name="Sankaranarayanan K."/>
            <person name="Lawson P.A."/>
        </authorList>
    </citation>
    <scope>NUCLEOTIDE SEQUENCE</scope>
    <source>
        <strain evidence="5">CC70A</strain>
    </source>
</reference>
<dbReference type="SUPFAM" id="SSF52540">
    <property type="entry name" value="P-loop containing nucleoside triphosphate hydrolases"/>
    <property type="match status" value="1"/>
</dbReference>
<dbReference type="Pfam" id="PF00005">
    <property type="entry name" value="ABC_tran"/>
    <property type="match status" value="1"/>
</dbReference>
<dbReference type="GO" id="GO:0016887">
    <property type="term" value="F:ATP hydrolysis activity"/>
    <property type="evidence" value="ECO:0007669"/>
    <property type="project" value="InterPro"/>
</dbReference>
<dbReference type="InterPro" id="IPR051782">
    <property type="entry name" value="ABC_Transporter_VariousFunc"/>
</dbReference>
<dbReference type="PANTHER" id="PTHR42939">
    <property type="entry name" value="ABC TRANSPORTER ATP-BINDING PROTEIN ALBC-RELATED"/>
    <property type="match status" value="1"/>
</dbReference>
<dbReference type="InterPro" id="IPR003593">
    <property type="entry name" value="AAA+_ATPase"/>
</dbReference>
<accession>A0AA42J346</accession>
<dbReference type="Gene3D" id="3.40.50.300">
    <property type="entry name" value="P-loop containing nucleotide triphosphate hydrolases"/>
    <property type="match status" value="1"/>
</dbReference>
<gene>
    <name evidence="5" type="ORF">PBV87_19910</name>
</gene>
<evidence type="ECO:0000313" key="5">
    <source>
        <dbReference type="EMBL" id="MDA3733741.1"/>
    </source>
</evidence>
<sequence length="223" mass="25008">MAHYIKFNQVNKSFKSEQVLNDVSFELEKGKIYGFVGRNGSGKTVIFKLISGLMRPTSGEIFLENQNMTHAKQFPKSIGVLIETPGFIPHYSGMKNLKILNGLSSSPASIETLEKSMELVGLDPKNKKPVRTYSLGMRQKLGIAQAIMNSPELLILDEPMNGLDEESVKKMRVFFTNLKKEKNVTILLASHNKEDIQVLCDDLFEISKGTVKRSKQSQEEVVV</sequence>
<dbReference type="AlphaFoldDB" id="A0AA42J346"/>
<dbReference type="PROSITE" id="PS00211">
    <property type="entry name" value="ABC_TRANSPORTER_1"/>
    <property type="match status" value="1"/>
</dbReference>
<dbReference type="PANTHER" id="PTHR42939:SF1">
    <property type="entry name" value="ABC TRANSPORTER ATP-BINDING PROTEIN ALBC-RELATED"/>
    <property type="match status" value="1"/>
</dbReference>